<reference evidence="2 3" key="1">
    <citation type="submission" date="2023-02" db="EMBL/GenBank/DDBJ databases">
        <title>Comparative genome analysis of Eubacterium limosum species.</title>
        <authorList>
            <person name="Bak J.E."/>
        </authorList>
    </citation>
    <scope>NUCLEOTIDE SEQUENCE [LARGE SCALE GENOMIC DNA]</scope>
    <source>
        <strain evidence="2 3">KGMB01548</strain>
    </source>
</reference>
<gene>
    <name evidence="2" type="ORF">PTZ04_17360</name>
</gene>
<dbReference type="SUPFAM" id="SSF54523">
    <property type="entry name" value="Pili subunits"/>
    <property type="match status" value="1"/>
</dbReference>
<dbReference type="InterPro" id="IPR045584">
    <property type="entry name" value="Pilin-like"/>
</dbReference>
<dbReference type="Proteomes" id="UP001215087">
    <property type="component" value="Unassembled WGS sequence"/>
</dbReference>
<name>A0ABT5UUJ4_EUBLI</name>
<dbReference type="PROSITE" id="PS00409">
    <property type="entry name" value="PROKAR_NTER_METHYL"/>
    <property type="match status" value="1"/>
</dbReference>
<protein>
    <submittedName>
        <fullName evidence="2">Type II secretion system protein</fullName>
    </submittedName>
</protein>
<keyword evidence="1" id="KW-0812">Transmembrane</keyword>
<dbReference type="Pfam" id="PF07963">
    <property type="entry name" value="N_methyl"/>
    <property type="match status" value="1"/>
</dbReference>
<dbReference type="EMBL" id="JAQSVD010000011">
    <property type="protein sequence ID" value="MDE1472029.1"/>
    <property type="molecule type" value="Genomic_DNA"/>
</dbReference>
<dbReference type="InterPro" id="IPR012902">
    <property type="entry name" value="N_methyl_site"/>
</dbReference>
<proteinExistence type="predicted"/>
<dbReference type="NCBIfam" id="TIGR02532">
    <property type="entry name" value="IV_pilin_GFxxxE"/>
    <property type="match status" value="1"/>
</dbReference>
<feature type="transmembrane region" description="Helical" evidence="1">
    <location>
        <begin position="20"/>
        <end position="41"/>
    </location>
</feature>
<keyword evidence="1" id="KW-0472">Membrane</keyword>
<comment type="caution">
    <text evidence="2">The sequence shown here is derived from an EMBL/GenBank/DDBJ whole genome shotgun (WGS) entry which is preliminary data.</text>
</comment>
<evidence type="ECO:0000313" key="2">
    <source>
        <dbReference type="EMBL" id="MDE1472029.1"/>
    </source>
</evidence>
<evidence type="ECO:0000256" key="1">
    <source>
        <dbReference type="SAM" id="Phobius"/>
    </source>
</evidence>
<keyword evidence="1" id="KW-1133">Transmembrane helix</keyword>
<sequence>MLKLKKQLINLKGFTLVELIVVLVILAILATFTIPAMLGFVEDAREKAAIAEAREVYVAGQAAATEIGKNGNGGILEDKMVDYLQQDIGLDSDKDIARQQIAIFDSNSSSDLVADIKNNMAKSNRIYIFFEKGDTNNIVKKIQYLDKNGNYVVTITPGGSAEVTKIEKN</sequence>
<accession>A0ABT5UUJ4</accession>
<dbReference type="Gene3D" id="3.30.700.10">
    <property type="entry name" value="Glycoprotein, Type 4 Pilin"/>
    <property type="match status" value="1"/>
</dbReference>
<dbReference type="RefSeq" id="WP_227208724.1">
    <property type="nucleotide sequence ID" value="NZ_JAJCLO010000013.1"/>
</dbReference>
<organism evidence="2 3">
    <name type="scientific">Eubacterium limosum</name>
    <dbReference type="NCBI Taxonomy" id="1736"/>
    <lineage>
        <taxon>Bacteria</taxon>
        <taxon>Bacillati</taxon>
        <taxon>Bacillota</taxon>
        <taxon>Clostridia</taxon>
        <taxon>Eubacteriales</taxon>
        <taxon>Eubacteriaceae</taxon>
        <taxon>Eubacterium</taxon>
    </lineage>
</organism>
<keyword evidence="3" id="KW-1185">Reference proteome</keyword>
<evidence type="ECO:0000313" key="3">
    <source>
        <dbReference type="Proteomes" id="UP001215087"/>
    </source>
</evidence>